<evidence type="ECO:0000259" key="2">
    <source>
        <dbReference type="Pfam" id="PF24626"/>
    </source>
</evidence>
<dbReference type="Proteomes" id="UP001558713">
    <property type="component" value="Unassembled WGS sequence"/>
</dbReference>
<dbReference type="PANTHER" id="PTHR35046">
    <property type="entry name" value="ZINC KNUCKLE (CCHC-TYPE) FAMILY PROTEIN"/>
    <property type="match status" value="1"/>
</dbReference>
<dbReference type="InterPro" id="IPR036397">
    <property type="entry name" value="RNaseH_sf"/>
</dbReference>
<dbReference type="InterPro" id="IPR056924">
    <property type="entry name" value="SH3_Tf2-1"/>
</dbReference>
<evidence type="ECO:0000256" key="1">
    <source>
        <dbReference type="SAM" id="MobiDB-lite"/>
    </source>
</evidence>
<sequence length="277" mass="31490">MLGSMLRSVIGTNRANWLVCILYVEFAYNRAMHTALSMSPLEAAYGFNLITPLDLMSLPPEKRDDQDRVAMSKFIWKLHERVQENISNRTLKYKQQADKGQRPLVLEPGEWVWVHLRSERYAKQQRGKLQPRGAGPFKVLERINNNAYRIEIIGKPRMSTTFNIVDLARFDTGDDPVLRSKPCQGGGDDRSPAIDHVPGDQMEHETERAEGSLSHGAPTVLIVGIQGSMERRYRTQFSMFVERSLEIAPSFQEEPFTESLVAGDARVLTLSVFTILR</sequence>
<name>A0ABD0Z0F6_CARAN</name>
<gene>
    <name evidence="3" type="ORF">V5N11_003226</name>
</gene>
<dbReference type="EMBL" id="JBANAX010000931">
    <property type="protein sequence ID" value="KAL1188197.1"/>
    <property type="molecule type" value="Genomic_DNA"/>
</dbReference>
<evidence type="ECO:0000313" key="4">
    <source>
        <dbReference type="Proteomes" id="UP001558713"/>
    </source>
</evidence>
<feature type="region of interest" description="Disordered" evidence="1">
    <location>
        <begin position="176"/>
        <end position="213"/>
    </location>
</feature>
<protein>
    <recommendedName>
        <fullName evidence="2">Tf2-1-like SH3-like domain-containing protein</fullName>
    </recommendedName>
</protein>
<comment type="caution">
    <text evidence="3">The sequence shown here is derived from an EMBL/GenBank/DDBJ whole genome shotgun (WGS) entry which is preliminary data.</text>
</comment>
<accession>A0ABD0Z0F6</accession>
<reference evidence="3 4" key="1">
    <citation type="submission" date="2024-04" db="EMBL/GenBank/DDBJ databases">
        <title>Genome assembly C_amara_ONT_v2.</title>
        <authorList>
            <person name="Yant L."/>
            <person name="Moore C."/>
            <person name="Slenker M."/>
        </authorList>
    </citation>
    <scope>NUCLEOTIDE SEQUENCE [LARGE SCALE GENOMIC DNA]</scope>
    <source>
        <tissue evidence="3">Leaf</tissue>
    </source>
</reference>
<keyword evidence="4" id="KW-1185">Reference proteome</keyword>
<dbReference type="Pfam" id="PF24626">
    <property type="entry name" value="SH3_Tf2-1"/>
    <property type="match status" value="1"/>
</dbReference>
<organism evidence="3 4">
    <name type="scientific">Cardamine amara subsp. amara</name>
    <dbReference type="NCBI Taxonomy" id="228776"/>
    <lineage>
        <taxon>Eukaryota</taxon>
        <taxon>Viridiplantae</taxon>
        <taxon>Streptophyta</taxon>
        <taxon>Embryophyta</taxon>
        <taxon>Tracheophyta</taxon>
        <taxon>Spermatophyta</taxon>
        <taxon>Magnoliopsida</taxon>
        <taxon>eudicotyledons</taxon>
        <taxon>Gunneridae</taxon>
        <taxon>Pentapetalae</taxon>
        <taxon>rosids</taxon>
        <taxon>malvids</taxon>
        <taxon>Brassicales</taxon>
        <taxon>Brassicaceae</taxon>
        <taxon>Cardamineae</taxon>
        <taxon>Cardamine</taxon>
    </lineage>
</organism>
<dbReference type="PANTHER" id="PTHR35046:SF9">
    <property type="entry name" value="RNA-DIRECTED DNA POLYMERASE"/>
    <property type="match status" value="1"/>
</dbReference>
<dbReference type="AlphaFoldDB" id="A0ABD0Z0F6"/>
<evidence type="ECO:0000313" key="3">
    <source>
        <dbReference type="EMBL" id="KAL1188197.1"/>
    </source>
</evidence>
<feature type="domain" description="Tf2-1-like SH3-like" evidence="2">
    <location>
        <begin position="109"/>
        <end position="170"/>
    </location>
</feature>
<feature type="compositionally biased region" description="Basic and acidic residues" evidence="1">
    <location>
        <begin position="187"/>
        <end position="210"/>
    </location>
</feature>
<dbReference type="Gene3D" id="3.30.420.10">
    <property type="entry name" value="Ribonuclease H-like superfamily/Ribonuclease H"/>
    <property type="match status" value="1"/>
</dbReference>
<proteinExistence type="predicted"/>